<dbReference type="KEGG" id="ovi:T265_13281"/>
<dbReference type="EMBL" id="KL596670">
    <property type="protein sequence ID" value="KER29873.1"/>
    <property type="molecule type" value="Genomic_DNA"/>
</dbReference>
<proteinExistence type="predicted"/>
<dbReference type="Proteomes" id="UP000054324">
    <property type="component" value="Unassembled WGS sequence"/>
</dbReference>
<sequence>MIVCLSVIVLASTAHGQLSRWGMGWGVWPYYPIHHAWMMYGPDWSPTPWYGYPLSYYPMSAYGAKSEKDNYSYNAPYNKLGYFTLPRLNGIFPKFVNNYDYSNQMYAHPYRPMGSPLLSSEVHGYTYGPEISSYGGGGYGTGPRFHPYGVNTNVGDFGFRPRGLWGFPPINFNFGYGPQTFNSVPPMYSTNDVSEYGDGSETERDESNAGNYEDDNYDSGYNQNEKNSDERMDDYDDQRRIRRPIPVKSARAKKSVVRGKNKLAYTEKGKNDEEEGKRELSKKYAMIHRYNAEVDTLGYDKNGYGYEKTNWARSRSSPVPNWVKPESHY</sequence>
<evidence type="ECO:0000313" key="2">
    <source>
        <dbReference type="Proteomes" id="UP000054324"/>
    </source>
</evidence>
<reference evidence="1 2" key="1">
    <citation type="submission" date="2013-11" db="EMBL/GenBank/DDBJ databases">
        <title>Opisthorchis viverrini - life in the bile duct.</title>
        <authorList>
            <person name="Young N.D."/>
            <person name="Nagarajan N."/>
            <person name="Lin S.J."/>
            <person name="Korhonen P.K."/>
            <person name="Jex A.R."/>
            <person name="Hall R.S."/>
            <person name="Safavi-Hemami H."/>
            <person name="Kaewkong W."/>
            <person name="Bertrand D."/>
            <person name="Gao S."/>
            <person name="Seet Q."/>
            <person name="Wongkham S."/>
            <person name="Teh B.T."/>
            <person name="Wongkham C."/>
            <person name="Intapan P.M."/>
            <person name="Maleewong W."/>
            <person name="Yang X."/>
            <person name="Hu M."/>
            <person name="Wang Z."/>
            <person name="Hofmann A."/>
            <person name="Sternberg P.W."/>
            <person name="Tan P."/>
            <person name="Wang J."/>
            <person name="Gasser R.B."/>
        </authorList>
    </citation>
    <scope>NUCLEOTIDE SEQUENCE [LARGE SCALE GENOMIC DNA]</scope>
</reference>
<dbReference type="RefSeq" id="XP_009166386.1">
    <property type="nucleotide sequence ID" value="XM_009168122.1"/>
</dbReference>
<dbReference type="AlphaFoldDB" id="A0A074ZR35"/>
<dbReference type="GeneID" id="20327448"/>
<dbReference type="CTD" id="20327448"/>
<organism evidence="1 2">
    <name type="scientific">Opisthorchis viverrini</name>
    <name type="common">Southeast Asian liver fluke</name>
    <dbReference type="NCBI Taxonomy" id="6198"/>
    <lineage>
        <taxon>Eukaryota</taxon>
        <taxon>Metazoa</taxon>
        <taxon>Spiralia</taxon>
        <taxon>Lophotrochozoa</taxon>
        <taxon>Platyhelminthes</taxon>
        <taxon>Trematoda</taxon>
        <taxon>Digenea</taxon>
        <taxon>Opisthorchiida</taxon>
        <taxon>Opisthorchiata</taxon>
        <taxon>Opisthorchiidae</taxon>
        <taxon>Opisthorchis</taxon>
    </lineage>
</organism>
<dbReference type="OrthoDB" id="6240522at2759"/>
<evidence type="ECO:0000313" key="1">
    <source>
        <dbReference type="EMBL" id="KER29873.1"/>
    </source>
</evidence>
<keyword evidence="2" id="KW-1185">Reference proteome</keyword>
<name>A0A074ZR35_OPIVI</name>
<protein>
    <submittedName>
        <fullName evidence="1">Uncharacterized protein</fullName>
    </submittedName>
</protein>
<gene>
    <name evidence="1" type="ORF">T265_13281</name>
</gene>
<accession>A0A074ZR35</accession>
<feature type="non-terminal residue" evidence="1">
    <location>
        <position position="329"/>
    </location>
</feature>